<evidence type="ECO:0000256" key="7">
    <source>
        <dbReference type="ARBA" id="ARBA00023010"/>
    </source>
</evidence>
<keyword evidence="12" id="KW-1185">Reference proteome</keyword>
<evidence type="ECO:0000256" key="8">
    <source>
        <dbReference type="ARBA" id="ARBA00023136"/>
    </source>
</evidence>
<keyword evidence="7" id="KW-0811">Translocation</keyword>
<evidence type="ECO:0000313" key="12">
    <source>
        <dbReference type="Proteomes" id="UP001314263"/>
    </source>
</evidence>
<name>A0AAV1HTX8_9CHLO</name>
<comment type="subcellular location">
    <subcellularLocation>
        <location evidence="1">Membrane</location>
    </subcellularLocation>
</comment>
<dbReference type="GO" id="GO:0006605">
    <property type="term" value="P:protein targeting"/>
    <property type="evidence" value="ECO:0007669"/>
    <property type="project" value="InterPro"/>
</dbReference>
<evidence type="ECO:0000256" key="5">
    <source>
        <dbReference type="ARBA" id="ARBA00022927"/>
    </source>
</evidence>
<keyword evidence="5" id="KW-0653">Protein transport</keyword>
<dbReference type="InterPro" id="IPR038379">
    <property type="entry name" value="SecE_sf"/>
</dbReference>
<feature type="transmembrane region" description="Helical" evidence="10">
    <location>
        <begin position="156"/>
        <end position="176"/>
    </location>
</feature>
<keyword evidence="3" id="KW-0813">Transport</keyword>
<evidence type="ECO:0000256" key="10">
    <source>
        <dbReference type="SAM" id="Phobius"/>
    </source>
</evidence>
<dbReference type="GO" id="GO:0006886">
    <property type="term" value="P:intracellular protein transport"/>
    <property type="evidence" value="ECO:0007669"/>
    <property type="project" value="InterPro"/>
</dbReference>
<dbReference type="AlphaFoldDB" id="A0AAV1HTX8"/>
<dbReference type="Proteomes" id="UP001314263">
    <property type="component" value="Unassembled WGS sequence"/>
</dbReference>
<organism evidence="11 12">
    <name type="scientific">Coccomyxa viridis</name>
    <dbReference type="NCBI Taxonomy" id="1274662"/>
    <lineage>
        <taxon>Eukaryota</taxon>
        <taxon>Viridiplantae</taxon>
        <taxon>Chlorophyta</taxon>
        <taxon>core chlorophytes</taxon>
        <taxon>Trebouxiophyceae</taxon>
        <taxon>Trebouxiophyceae incertae sedis</taxon>
        <taxon>Coccomyxaceae</taxon>
        <taxon>Coccomyxa</taxon>
    </lineage>
</organism>
<reference evidence="11 12" key="1">
    <citation type="submission" date="2023-10" db="EMBL/GenBank/DDBJ databases">
        <authorList>
            <person name="Maclean D."/>
            <person name="Macfadyen A."/>
        </authorList>
    </citation>
    <scope>NUCLEOTIDE SEQUENCE [LARGE SCALE GENOMIC DNA]</scope>
</reference>
<proteinExistence type="inferred from homology"/>
<sequence>MIMQSHPATRGSCNTCNACNLALHRLRPLHHHAFTAQYIQGRPQKRPCVSRRNPTARAQAQSEKAEQEASASAEGAPAAEQKGQLDNVPSPSQEQLPNQKGVTVKMSQEDLNAIKKAMQKQKGAGGGEEAGFVEGILEEVKLITWPNPLQALSDTLVVIAIVLGTAVTLFAVNSVLADVANLLY</sequence>
<dbReference type="GO" id="GO:0008320">
    <property type="term" value="F:protein transmembrane transporter activity"/>
    <property type="evidence" value="ECO:0007669"/>
    <property type="project" value="InterPro"/>
</dbReference>
<dbReference type="GO" id="GO:0009306">
    <property type="term" value="P:protein secretion"/>
    <property type="evidence" value="ECO:0007669"/>
    <property type="project" value="InterPro"/>
</dbReference>
<feature type="compositionally biased region" description="Polar residues" evidence="9">
    <location>
        <begin position="87"/>
        <end position="103"/>
    </location>
</feature>
<evidence type="ECO:0000256" key="3">
    <source>
        <dbReference type="ARBA" id="ARBA00022448"/>
    </source>
</evidence>
<dbReference type="GO" id="GO:0009535">
    <property type="term" value="C:chloroplast thylakoid membrane"/>
    <property type="evidence" value="ECO:0007669"/>
    <property type="project" value="TreeGrafter"/>
</dbReference>
<dbReference type="Pfam" id="PF00584">
    <property type="entry name" value="SecE"/>
    <property type="match status" value="1"/>
</dbReference>
<keyword evidence="8 10" id="KW-0472">Membrane</keyword>
<feature type="region of interest" description="Disordered" evidence="9">
    <location>
        <begin position="43"/>
        <end position="103"/>
    </location>
</feature>
<evidence type="ECO:0008006" key="13">
    <source>
        <dbReference type="Google" id="ProtNLM"/>
    </source>
</evidence>
<keyword evidence="4 10" id="KW-0812">Transmembrane</keyword>
<dbReference type="InterPro" id="IPR001901">
    <property type="entry name" value="Translocase_SecE/Sec61-g"/>
</dbReference>
<gene>
    <name evidence="11" type="ORF">CVIRNUC_001643</name>
</gene>
<protein>
    <recommendedName>
        <fullName evidence="13">Preprotein translocase subunit SecE</fullName>
    </recommendedName>
</protein>
<dbReference type="Gene3D" id="1.20.5.1030">
    <property type="entry name" value="Preprotein translocase secy subunit"/>
    <property type="match status" value="1"/>
</dbReference>
<evidence type="ECO:0000313" key="11">
    <source>
        <dbReference type="EMBL" id="CAK0745763.1"/>
    </source>
</evidence>
<evidence type="ECO:0000256" key="4">
    <source>
        <dbReference type="ARBA" id="ARBA00022692"/>
    </source>
</evidence>
<dbReference type="PANTHER" id="PTHR37240:SF1">
    <property type="entry name" value="PREPROTEIN TRANSLOCASE SUBUNIT SECE1"/>
    <property type="match status" value="1"/>
</dbReference>
<dbReference type="InterPro" id="IPR055330">
    <property type="entry name" value="SECE1-like"/>
</dbReference>
<dbReference type="PANTHER" id="PTHR37240">
    <property type="entry name" value="PREPROTEIN TRANSLOCASE SUBUNIT SECE1"/>
    <property type="match status" value="1"/>
</dbReference>
<comment type="similarity">
    <text evidence="2">Belongs to the SecE/SEC61-gamma family.</text>
</comment>
<dbReference type="InterPro" id="IPR005807">
    <property type="entry name" value="SecE_bac"/>
</dbReference>
<comment type="caution">
    <text evidence="11">The sequence shown here is derived from an EMBL/GenBank/DDBJ whole genome shotgun (WGS) entry which is preliminary data.</text>
</comment>
<evidence type="ECO:0000256" key="6">
    <source>
        <dbReference type="ARBA" id="ARBA00022989"/>
    </source>
</evidence>
<accession>A0AAV1HTX8</accession>
<dbReference type="EMBL" id="CAUYUE010000002">
    <property type="protein sequence ID" value="CAK0745763.1"/>
    <property type="molecule type" value="Genomic_DNA"/>
</dbReference>
<evidence type="ECO:0000256" key="1">
    <source>
        <dbReference type="ARBA" id="ARBA00004370"/>
    </source>
</evidence>
<keyword evidence="6 10" id="KW-1133">Transmembrane helix</keyword>
<feature type="compositionally biased region" description="Low complexity" evidence="9">
    <location>
        <begin position="56"/>
        <end position="81"/>
    </location>
</feature>
<evidence type="ECO:0000256" key="2">
    <source>
        <dbReference type="ARBA" id="ARBA00008274"/>
    </source>
</evidence>
<dbReference type="NCBIfam" id="TIGR00964">
    <property type="entry name" value="secE_bact"/>
    <property type="match status" value="1"/>
</dbReference>
<evidence type="ECO:0000256" key="9">
    <source>
        <dbReference type="SAM" id="MobiDB-lite"/>
    </source>
</evidence>